<dbReference type="PROSITE" id="PS50294">
    <property type="entry name" value="WD_REPEATS_REGION"/>
    <property type="match status" value="1"/>
</dbReference>
<dbReference type="EMBL" id="JARKHS020022984">
    <property type="protein sequence ID" value="KAK8769182.1"/>
    <property type="molecule type" value="Genomic_DNA"/>
</dbReference>
<feature type="non-terminal residue" evidence="4">
    <location>
        <position position="124"/>
    </location>
</feature>
<sequence length="124" mass="13656">MPNKSPDPIYVLRGHSGPVTTVEFFDNFLLSGSSEGEIFAWDLETFRKRYTLVGHNGKGILWIGHSQNTVITQGRDGTVATWVLSDDRWQQSGTIVTDSKAFCQCSLPTHGSTVIAAPSGQDWK</sequence>
<dbReference type="InterPro" id="IPR015943">
    <property type="entry name" value="WD40/YVTN_repeat-like_dom_sf"/>
</dbReference>
<evidence type="ECO:0000313" key="4">
    <source>
        <dbReference type="EMBL" id="KAK8769182.1"/>
    </source>
</evidence>
<accession>A0AAQ4E3H9</accession>
<evidence type="ECO:0000313" key="5">
    <source>
        <dbReference type="Proteomes" id="UP001321473"/>
    </source>
</evidence>
<comment type="caution">
    <text evidence="4">The sequence shown here is derived from an EMBL/GenBank/DDBJ whole genome shotgun (WGS) entry which is preliminary data.</text>
</comment>
<keyword evidence="1 3" id="KW-0853">WD repeat</keyword>
<organism evidence="4 5">
    <name type="scientific">Amblyomma americanum</name>
    <name type="common">Lone star tick</name>
    <dbReference type="NCBI Taxonomy" id="6943"/>
    <lineage>
        <taxon>Eukaryota</taxon>
        <taxon>Metazoa</taxon>
        <taxon>Ecdysozoa</taxon>
        <taxon>Arthropoda</taxon>
        <taxon>Chelicerata</taxon>
        <taxon>Arachnida</taxon>
        <taxon>Acari</taxon>
        <taxon>Parasitiformes</taxon>
        <taxon>Ixodida</taxon>
        <taxon>Ixodoidea</taxon>
        <taxon>Ixodidae</taxon>
        <taxon>Amblyomminae</taxon>
        <taxon>Amblyomma</taxon>
    </lineage>
</organism>
<proteinExistence type="predicted"/>
<keyword evidence="2" id="KW-0677">Repeat</keyword>
<dbReference type="SMART" id="SM00320">
    <property type="entry name" value="WD40"/>
    <property type="match status" value="2"/>
</dbReference>
<dbReference type="PANTHER" id="PTHR19854:SF1">
    <property type="entry name" value="GUANINE NUCLEOTIDE-BINDING PROTEIN SUBUNIT BETA-LIKE PROTEIN 1"/>
    <property type="match status" value="1"/>
</dbReference>
<dbReference type="PANTHER" id="PTHR19854">
    <property type="entry name" value="TRANSDUCIN BETA-LIKE 3"/>
    <property type="match status" value="1"/>
</dbReference>
<reference evidence="4 5" key="1">
    <citation type="journal article" date="2023" name="Arcadia Sci">
        <title>De novo assembly of a long-read Amblyomma americanum tick genome.</title>
        <authorList>
            <person name="Chou S."/>
            <person name="Poskanzer K.E."/>
            <person name="Rollins M."/>
            <person name="Thuy-Boun P.S."/>
        </authorList>
    </citation>
    <scope>NUCLEOTIDE SEQUENCE [LARGE SCALE GENOMIC DNA]</scope>
    <source>
        <strain evidence="4">F_SG_1</strain>
        <tissue evidence="4">Salivary glands</tissue>
    </source>
</reference>
<evidence type="ECO:0000256" key="3">
    <source>
        <dbReference type="PROSITE-ProRule" id="PRU00221"/>
    </source>
</evidence>
<name>A0AAQ4E3H9_AMBAM</name>
<evidence type="ECO:0000256" key="1">
    <source>
        <dbReference type="ARBA" id="ARBA00022574"/>
    </source>
</evidence>
<dbReference type="Pfam" id="PF00400">
    <property type="entry name" value="WD40"/>
    <property type="match status" value="1"/>
</dbReference>
<dbReference type="Gene3D" id="2.130.10.10">
    <property type="entry name" value="YVTN repeat-like/Quinoprotein amine dehydrogenase"/>
    <property type="match status" value="1"/>
</dbReference>
<dbReference type="PROSITE" id="PS50082">
    <property type="entry name" value="WD_REPEATS_2"/>
    <property type="match status" value="1"/>
</dbReference>
<dbReference type="Proteomes" id="UP001321473">
    <property type="component" value="Unassembled WGS sequence"/>
</dbReference>
<protein>
    <submittedName>
        <fullName evidence="4">Uncharacterized protein</fullName>
    </submittedName>
</protein>
<dbReference type="SUPFAM" id="SSF50978">
    <property type="entry name" value="WD40 repeat-like"/>
    <property type="match status" value="1"/>
</dbReference>
<gene>
    <name evidence="4" type="ORF">V5799_014353</name>
</gene>
<dbReference type="InterPro" id="IPR001680">
    <property type="entry name" value="WD40_rpt"/>
</dbReference>
<dbReference type="AlphaFoldDB" id="A0AAQ4E3H9"/>
<evidence type="ECO:0000256" key="2">
    <source>
        <dbReference type="ARBA" id="ARBA00022737"/>
    </source>
</evidence>
<feature type="repeat" description="WD" evidence="3">
    <location>
        <begin position="12"/>
        <end position="51"/>
    </location>
</feature>
<dbReference type="InterPro" id="IPR036322">
    <property type="entry name" value="WD40_repeat_dom_sf"/>
</dbReference>
<keyword evidence="5" id="KW-1185">Reference proteome</keyword>